<gene>
    <name evidence="2" type="ORF">GCM10009613_29890</name>
</gene>
<feature type="transmembrane region" description="Helical" evidence="1">
    <location>
        <begin position="147"/>
        <end position="167"/>
    </location>
</feature>
<proteinExistence type="predicted"/>
<feature type="transmembrane region" description="Helical" evidence="1">
    <location>
        <begin position="42"/>
        <end position="64"/>
    </location>
</feature>
<reference evidence="3" key="1">
    <citation type="journal article" date="2019" name="Int. J. Syst. Evol. Microbiol.">
        <title>The Global Catalogue of Microorganisms (GCM) 10K type strain sequencing project: providing services to taxonomists for standard genome sequencing and annotation.</title>
        <authorList>
            <consortium name="The Broad Institute Genomics Platform"/>
            <consortium name="The Broad Institute Genome Sequencing Center for Infectious Disease"/>
            <person name="Wu L."/>
            <person name="Ma J."/>
        </authorList>
    </citation>
    <scope>NUCLEOTIDE SEQUENCE [LARGE SCALE GENOMIC DNA]</scope>
    <source>
        <strain evidence="3">JCM 11896</strain>
    </source>
</reference>
<feature type="transmembrane region" description="Helical" evidence="1">
    <location>
        <begin position="106"/>
        <end position="135"/>
    </location>
</feature>
<feature type="transmembrane region" description="Helical" evidence="1">
    <location>
        <begin position="17"/>
        <end position="35"/>
    </location>
</feature>
<organism evidence="2 3">
    <name type="scientific">Pseudonocardia kongjuensis</name>
    <dbReference type="NCBI Taxonomy" id="102227"/>
    <lineage>
        <taxon>Bacteria</taxon>
        <taxon>Bacillati</taxon>
        <taxon>Actinomycetota</taxon>
        <taxon>Actinomycetes</taxon>
        <taxon>Pseudonocardiales</taxon>
        <taxon>Pseudonocardiaceae</taxon>
        <taxon>Pseudonocardia</taxon>
    </lineage>
</organism>
<protein>
    <submittedName>
        <fullName evidence="2">Uncharacterized protein</fullName>
    </submittedName>
</protein>
<evidence type="ECO:0000313" key="3">
    <source>
        <dbReference type="Proteomes" id="UP001501414"/>
    </source>
</evidence>
<name>A0ABP4IM52_9PSEU</name>
<keyword evidence="3" id="KW-1185">Reference proteome</keyword>
<sequence length="208" mass="20718">MPVGGIGLGGLDPVADVLVPLGLLLTVVTTVGTVHRLKGKPWLALLAPLSVVSVIGIAGIARVARPDSPWARWRYSPDRMGQARIRFGPGGAGPEPRWDPPATAGFVTVLAGVVAGVPAGAVTSLAGGVIVVHALLASVGRTASLRVCRWTVGGAAAGQAVAVALLLPGLGTLPGMVTTTVTGAGLALLRPRAGPGVDALDPGEPLTR</sequence>
<comment type="caution">
    <text evidence="2">The sequence shown here is derived from an EMBL/GenBank/DDBJ whole genome shotgun (WGS) entry which is preliminary data.</text>
</comment>
<dbReference type="Proteomes" id="UP001501414">
    <property type="component" value="Unassembled WGS sequence"/>
</dbReference>
<evidence type="ECO:0000256" key="1">
    <source>
        <dbReference type="SAM" id="Phobius"/>
    </source>
</evidence>
<dbReference type="EMBL" id="BAAAJK010000010">
    <property type="protein sequence ID" value="GAA1389991.1"/>
    <property type="molecule type" value="Genomic_DNA"/>
</dbReference>
<accession>A0ABP4IM52</accession>
<keyword evidence="1" id="KW-0472">Membrane</keyword>
<evidence type="ECO:0000313" key="2">
    <source>
        <dbReference type="EMBL" id="GAA1389991.1"/>
    </source>
</evidence>
<keyword evidence="1" id="KW-1133">Transmembrane helix</keyword>
<keyword evidence="1" id="KW-0812">Transmembrane</keyword>